<dbReference type="Proteomes" id="UP000887566">
    <property type="component" value="Unplaced"/>
</dbReference>
<comment type="subcellular location">
    <subcellularLocation>
        <location evidence="1">Membrane</location>
        <topology evidence="1">Multi-pass membrane protein</topology>
    </subcellularLocation>
</comment>
<dbReference type="InterPro" id="IPR043216">
    <property type="entry name" value="PAP-like"/>
</dbReference>
<dbReference type="CDD" id="cd03384">
    <property type="entry name" value="PAP2_wunen"/>
    <property type="match status" value="1"/>
</dbReference>
<feature type="transmembrane region" description="Helical" evidence="6">
    <location>
        <begin position="12"/>
        <end position="32"/>
    </location>
</feature>
<comment type="similarity">
    <text evidence="2">Belongs to the PA-phosphatase related phosphoesterase family.</text>
</comment>
<evidence type="ECO:0000313" key="8">
    <source>
        <dbReference type="Proteomes" id="UP000887566"/>
    </source>
</evidence>
<dbReference type="GO" id="GO:0008195">
    <property type="term" value="F:phosphatidate phosphatase activity"/>
    <property type="evidence" value="ECO:0007669"/>
    <property type="project" value="TreeGrafter"/>
</dbReference>
<evidence type="ECO:0000256" key="1">
    <source>
        <dbReference type="ARBA" id="ARBA00004141"/>
    </source>
</evidence>
<evidence type="ECO:0000313" key="9">
    <source>
        <dbReference type="WBParaSite" id="PSAMB.scaffold1364size32511.g12714.t2"/>
    </source>
</evidence>
<dbReference type="GO" id="GO:0006644">
    <property type="term" value="P:phospholipid metabolic process"/>
    <property type="evidence" value="ECO:0007669"/>
    <property type="project" value="InterPro"/>
</dbReference>
<feature type="transmembrane region" description="Helical" evidence="6">
    <location>
        <begin position="193"/>
        <end position="209"/>
    </location>
</feature>
<feature type="transmembrane region" description="Helical" evidence="6">
    <location>
        <begin position="116"/>
        <end position="136"/>
    </location>
</feature>
<accession>A0A914UYH0</accession>
<dbReference type="SMART" id="SM00014">
    <property type="entry name" value="acidPPc"/>
    <property type="match status" value="1"/>
</dbReference>
<keyword evidence="5 6" id="KW-0472">Membrane</keyword>
<dbReference type="Gene3D" id="1.20.144.10">
    <property type="entry name" value="Phosphatidic acid phosphatase type 2/haloperoxidase"/>
    <property type="match status" value="1"/>
</dbReference>
<feature type="domain" description="Phosphatidic acid phosphatase type 2/haloperoxidase" evidence="7">
    <location>
        <begin position="119"/>
        <end position="279"/>
    </location>
</feature>
<evidence type="ECO:0000259" key="7">
    <source>
        <dbReference type="SMART" id="SM00014"/>
    </source>
</evidence>
<evidence type="ECO:0000256" key="4">
    <source>
        <dbReference type="ARBA" id="ARBA00022989"/>
    </source>
</evidence>
<keyword evidence="3 6" id="KW-0812">Transmembrane</keyword>
<keyword evidence="8" id="KW-1185">Reference proteome</keyword>
<feature type="transmembrane region" description="Helical" evidence="6">
    <location>
        <begin position="264"/>
        <end position="280"/>
    </location>
</feature>
<dbReference type="InterPro" id="IPR036938">
    <property type="entry name" value="PAP2/HPO_sf"/>
</dbReference>
<dbReference type="PANTHER" id="PTHR10165">
    <property type="entry name" value="LIPID PHOSPHATE PHOSPHATASE"/>
    <property type="match status" value="1"/>
</dbReference>
<evidence type="ECO:0000256" key="3">
    <source>
        <dbReference type="ARBA" id="ARBA00022692"/>
    </source>
</evidence>
<dbReference type="SUPFAM" id="SSF48317">
    <property type="entry name" value="Acid phosphatase/Vanadium-dependent haloperoxidase"/>
    <property type="match status" value="1"/>
</dbReference>
<dbReference type="GO" id="GO:0005886">
    <property type="term" value="C:plasma membrane"/>
    <property type="evidence" value="ECO:0007669"/>
    <property type="project" value="TreeGrafter"/>
</dbReference>
<dbReference type="GO" id="GO:0007165">
    <property type="term" value="P:signal transduction"/>
    <property type="evidence" value="ECO:0007669"/>
    <property type="project" value="TreeGrafter"/>
</dbReference>
<dbReference type="InterPro" id="IPR000326">
    <property type="entry name" value="PAP2/HPO"/>
</dbReference>
<feature type="transmembrane region" description="Helical" evidence="6">
    <location>
        <begin position="229"/>
        <end position="252"/>
    </location>
</feature>
<dbReference type="AlphaFoldDB" id="A0A914UYH0"/>
<dbReference type="WBParaSite" id="PSAMB.scaffold1364size32511.g12714.t2">
    <property type="protein sequence ID" value="PSAMB.scaffold1364size32511.g12714.t2"/>
    <property type="gene ID" value="PSAMB.scaffold1364size32511.g12714"/>
</dbReference>
<name>A0A914UYH0_9BILA</name>
<organism evidence="8 9">
    <name type="scientific">Plectus sambesii</name>
    <dbReference type="NCBI Taxonomy" id="2011161"/>
    <lineage>
        <taxon>Eukaryota</taxon>
        <taxon>Metazoa</taxon>
        <taxon>Ecdysozoa</taxon>
        <taxon>Nematoda</taxon>
        <taxon>Chromadorea</taxon>
        <taxon>Plectida</taxon>
        <taxon>Plectina</taxon>
        <taxon>Plectoidea</taxon>
        <taxon>Plectidae</taxon>
        <taxon>Plectus</taxon>
    </lineage>
</organism>
<protein>
    <submittedName>
        <fullName evidence="9">Phosphatidic acid phosphatase type 2/haloperoxidase domain-containing protein</fullName>
    </submittedName>
</protein>
<dbReference type="Pfam" id="PF01569">
    <property type="entry name" value="PAP2"/>
    <property type="match status" value="1"/>
</dbReference>
<evidence type="ECO:0000256" key="5">
    <source>
        <dbReference type="ARBA" id="ARBA00023136"/>
    </source>
</evidence>
<reference evidence="9" key="1">
    <citation type="submission" date="2022-11" db="UniProtKB">
        <authorList>
            <consortium name="WormBaseParasite"/>
        </authorList>
    </citation>
    <scope>IDENTIFICATION</scope>
</reference>
<sequence>MPSTVARTFCCFSNRLFDVAILLFISSIFVYLRRFSTPFERGIFCTDVSIRYPYRENTVTESMLIITTIGGPIIMIIVCEILRAAAKRAKCLETAHYSEKYDLHCWRFPAAVAQSYKYIGFFGFGVAVNAALTFIFKYKVGALRPYFLAVCKPNMTSLCSGSLVEYVDPVICTGNPADVIEARQSFLSGHSSMAFYAAAFLVIYLQGRFKIDFLSRLLIYLQGRFKIDFLSRLLVPFMQLLLVIFALFTALSRVSDYKHHSSDVIAGGLLGIVIAAAVLIPRADVFNAKSDEDDDDECAQSIVYRRGI</sequence>
<feature type="transmembrane region" description="Helical" evidence="6">
    <location>
        <begin position="62"/>
        <end position="82"/>
    </location>
</feature>
<evidence type="ECO:0000256" key="2">
    <source>
        <dbReference type="ARBA" id="ARBA00008816"/>
    </source>
</evidence>
<proteinExistence type="inferred from homology"/>
<dbReference type="PANTHER" id="PTHR10165:SF103">
    <property type="entry name" value="PHOSPHOLIPID PHOSPHATASE HOMOLOG 1.2 HOMOLOG"/>
    <property type="match status" value="1"/>
</dbReference>
<evidence type="ECO:0000256" key="6">
    <source>
        <dbReference type="SAM" id="Phobius"/>
    </source>
</evidence>
<dbReference type="GO" id="GO:0046839">
    <property type="term" value="P:phospholipid dephosphorylation"/>
    <property type="evidence" value="ECO:0007669"/>
    <property type="project" value="TreeGrafter"/>
</dbReference>
<keyword evidence="4 6" id="KW-1133">Transmembrane helix</keyword>